<dbReference type="EMBL" id="SJPY01000005">
    <property type="protein sequence ID" value="TWU40107.1"/>
    <property type="molecule type" value="Genomic_DNA"/>
</dbReference>
<dbReference type="RefSeq" id="WP_146600728.1">
    <property type="nucleotide sequence ID" value="NZ_SJPY01000005.1"/>
</dbReference>
<evidence type="ECO:0000313" key="2">
    <source>
        <dbReference type="EMBL" id="TWU40107.1"/>
    </source>
</evidence>
<evidence type="ECO:0000313" key="3">
    <source>
        <dbReference type="Proteomes" id="UP000315471"/>
    </source>
</evidence>
<evidence type="ECO:0008006" key="4">
    <source>
        <dbReference type="Google" id="ProtNLM"/>
    </source>
</evidence>
<proteinExistence type="predicted"/>
<evidence type="ECO:0000256" key="1">
    <source>
        <dbReference type="SAM" id="MobiDB-lite"/>
    </source>
</evidence>
<feature type="region of interest" description="Disordered" evidence="1">
    <location>
        <begin position="221"/>
        <end position="244"/>
    </location>
</feature>
<gene>
    <name evidence="2" type="ORF">Q31b_34510</name>
</gene>
<dbReference type="PROSITE" id="PS51257">
    <property type="entry name" value="PROKAR_LIPOPROTEIN"/>
    <property type="match status" value="1"/>
</dbReference>
<dbReference type="Proteomes" id="UP000315471">
    <property type="component" value="Unassembled WGS sequence"/>
</dbReference>
<dbReference type="OrthoDB" id="282934at2"/>
<organism evidence="2 3">
    <name type="scientific">Novipirellula aureliae</name>
    <dbReference type="NCBI Taxonomy" id="2527966"/>
    <lineage>
        <taxon>Bacteria</taxon>
        <taxon>Pseudomonadati</taxon>
        <taxon>Planctomycetota</taxon>
        <taxon>Planctomycetia</taxon>
        <taxon>Pirellulales</taxon>
        <taxon>Pirellulaceae</taxon>
        <taxon>Novipirellula</taxon>
    </lineage>
</organism>
<reference evidence="2 3" key="1">
    <citation type="submission" date="2019-02" db="EMBL/GenBank/DDBJ databases">
        <title>Deep-cultivation of Planctomycetes and their phenomic and genomic characterization uncovers novel biology.</title>
        <authorList>
            <person name="Wiegand S."/>
            <person name="Jogler M."/>
            <person name="Boedeker C."/>
            <person name="Pinto D."/>
            <person name="Vollmers J."/>
            <person name="Rivas-Marin E."/>
            <person name="Kohn T."/>
            <person name="Peeters S.H."/>
            <person name="Heuer A."/>
            <person name="Rast P."/>
            <person name="Oberbeckmann S."/>
            <person name="Bunk B."/>
            <person name="Jeske O."/>
            <person name="Meyerdierks A."/>
            <person name="Storesund J.E."/>
            <person name="Kallscheuer N."/>
            <person name="Luecker S."/>
            <person name="Lage O.M."/>
            <person name="Pohl T."/>
            <person name="Merkel B.J."/>
            <person name="Hornburger P."/>
            <person name="Mueller R.-W."/>
            <person name="Bruemmer F."/>
            <person name="Labrenz M."/>
            <person name="Spormann A.M."/>
            <person name="Op Den Camp H."/>
            <person name="Overmann J."/>
            <person name="Amann R."/>
            <person name="Jetten M.S.M."/>
            <person name="Mascher T."/>
            <person name="Medema M.H."/>
            <person name="Devos D.P."/>
            <person name="Kaster A.-K."/>
            <person name="Ovreas L."/>
            <person name="Rohde M."/>
            <person name="Galperin M.Y."/>
            <person name="Jogler C."/>
        </authorList>
    </citation>
    <scope>NUCLEOTIDE SEQUENCE [LARGE SCALE GENOMIC DNA]</scope>
    <source>
        <strain evidence="2 3">Q31b</strain>
    </source>
</reference>
<accession>A0A5C6DW01</accession>
<name>A0A5C6DW01_9BACT</name>
<sequence>MKYAIRLFPILFFLAGCVGLVRLSFENGRLVEQIDQLEAELGGMSIEDSDRVYMVEIETPDVPPEIASHVERVWQFRCYLPPGYSFMRTSGGGRVAKEGIYSSGGFSTSWSMPAPKAIHSLLTLCTRRKDGRFEAFYSFGGSSGTSSWNRFDPGRLDNTLVVQKLVSSDQGPRSFNQDTILPVLKIYDPSGSETVEVDGETLTTYPGGLILLCPKSRESELHQLRKGETPTEFDPSMVATEAGS</sequence>
<protein>
    <recommendedName>
        <fullName evidence="4">Lipoprotein</fullName>
    </recommendedName>
</protein>
<comment type="caution">
    <text evidence="2">The sequence shown here is derived from an EMBL/GenBank/DDBJ whole genome shotgun (WGS) entry which is preliminary data.</text>
</comment>
<dbReference type="AlphaFoldDB" id="A0A5C6DW01"/>
<keyword evidence="3" id="KW-1185">Reference proteome</keyword>